<keyword evidence="1" id="KW-0378">Hydrolase</keyword>
<evidence type="ECO:0000256" key="1">
    <source>
        <dbReference type="ARBA" id="ARBA00022801"/>
    </source>
</evidence>
<dbReference type="AlphaFoldDB" id="A0AAI9K6D1"/>
<dbReference type="InterPro" id="IPR050535">
    <property type="entry name" value="DNA_Repair-Maintenance_Comp"/>
</dbReference>
<dbReference type="Proteomes" id="UP000660047">
    <property type="component" value="Unassembled WGS sequence"/>
</dbReference>
<accession>A0AAI9K6D1</accession>
<reference evidence="3" key="1">
    <citation type="submission" date="2020-06" db="EMBL/GenBank/DDBJ databases">
        <title>Characterization of fructooligosaccharide metabolism and fructooligosaccharide-degrading enzymes in human commensal butyrate producers.</title>
        <authorList>
            <person name="Tanno H."/>
            <person name="Fujii T."/>
            <person name="Hirano K."/>
            <person name="Maeno S."/>
            <person name="Tonozuka T."/>
            <person name="Sakamoto M."/>
            <person name="Ohkuma M."/>
            <person name="Tochio T."/>
            <person name="Endo A."/>
        </authorList>
    </citation>
    <scope>NUCLEOTIDE SEQUENCE</scope>
    <source>
        <strain evidence="3">JCM 31265</strain>
    </source>
</reference>
<evidence type="ECO:0000313" key="4">
    <source>
        <dbReference type="Proteomes" id="UP000660047"/>
    </source>
</evidence>
<name>A0AAI9K6D1_9FIRM</name>
<evidence type="ECO:0000313" key="3">
    <source>
        <dbReference type="EMBL" id="GFO95429.1"/>
    </source>
</evidence>
<feature type="domain" description="Calcineurin-like phosphoesterase" evidence="2">
    <location>
        <begin position="1"/>
        <end position="183"/>
    </location>
</feature>
<gene>
    <name evidence="3" type="ORF">COEU31_24750</name>
</gene>
<organism evidence="3 4">
    <name type="scientific">Coprococcus eutactus</name>
    <dbReference type="NCBI Taxonomy" id="33043"/>
    <lineage>
        <taxon>Bacteria</taxon>
        <taxon>Bacillati</taxon>
        <taxon>Bacillota</taxon>
        <taxon>Clostridia</taxon>
        <taxon>Lachnospirales</taxon>
        <taxon>Lachnospiraceae</taxon>
        <taxon>Coprococcus</taxon>
    </lineage>
</organism>
<dbReference type="PANTHER" id="PTHR30337">
    <property type="entry name" value="COMPONENT OF ATP-DEPENDENT DSDNA EXONUCLEASE"/>
    <property type="match status" value="1"/>
</dbReference>
<evidence type="ECO:0000259" key="2">
    <source>
        <dbReference type="Pfam" id="PF00149"/>
    </source>
</evidence>
<proteinExistence type="predicted"/>
<sequence>MRFIHVSDVHLGMIPDKGKPWSDVRAKEIEETFDRILDIAEERKVDLLLIAGNLYHSAPKAADLAKLDARLAKLTNTRTVIIAGSSDYIESGSPSENYEFTSNTVLLPAGEFSNAYFEDINTCVTGFSYGQAEYTEDFSEGIDAQTEGAVNILLMHGGDASHGPFNFRKLADTGFDYVALGHLRKPKHMVKNRMAYPGSPEPLSPSDTGKHGFIYGQIINGETRIKWEPVACRNYINLGLEIKPEYTDRQIEHAVLKQIDKMGTQNIYRVILKGQKGRGVRPQFDDVSQDYKIYEVVDNTMFEYNADGLKRDNEHNVLGRFIAELSGEDDEVSKKALEYGLEAIIATGEK</sequence>
<comment type="caution">
    <text evidence="3">The sequence shown here is derived from an EMBL/GenBank/DDBJ whole genome shotgun (WGS) entry which is preliminary data.</text>
</comment>
<dbReference type="InterPro" id="IPR029052">
    <property type="entry name" value="Metallo-depent_PP-like"/>
</dbReference>
<dbReference type="GO" id="GO:0016787">
    <property type="term" value="F:hydrolase activity"/>
    <property type="evidence" value="ECO:0007669"/>
    <property type="project" value="UniProtKB-KW"/>
</dbReference>
<dbReference type="InterPro" id="IPR004843">
    <property type="entry name" value="Calcineurin-like_PHP"/>
</dbReference>
<dbReference type="Pfam" id="PF00149">
    <property type="entry name" value="Metallophos"/>
    <property type="match status" value="1"/>
</dbReference>
<dbReference type="CDD" id="cd00840">
    <property type="entry name" value="MPP_Mre11_N"/>
    <property type="match status" value="1"/>
</dbReference>
<dbReference type="EMBL" id="BLYL01000018">
    <property type="protein sequence ID" value="GFO95429.1"/>
    <property type="molecule type" value="Genomic_DNA"/>
</dbReference>
<dbReference type="InterPro" id="IPR041796">
    <property type="entry name" value="Mre11_N"/>
</dbReference>
<dbReference type="SUPFAM" id="SSF56300">
    <property type="entry name" value="Metallo-dependent phosphatases"/>
    <property type="match status" value="1"/>
</dbReference>
<protein>
    <submittedName>
        <fullName evidence="3">Serine/threonine phosphatase</fullName>
    </submittedName>
</protein>
<dbReference type="Gene3D" id="3.60.21.10">
    <property type="match status" value="1"/>
</dbReference>
<dbReference type="RefSeq" id="WP_055222250.1">
    <property type="nucleotide sequence ID" value="NZ_BLYL01000018.1"/>
</dbReference>